<dbReference type="HOGENOM" id="CLU_215228_0_0_9"/>
<gene>
    <name evidence="2" type="ORF">RUMOBE_03298</name>
</gene>
<dbReference type="RefSeq" id="WP_005422033.1">
    <property type="nucleotide sequence ID" value="NZ_CP102265.1"/>
</dbReference>
<name>A5ZWA5_9FIRM</name>
<evidence type="ECO:0000256" key="1">
    <source>
        <dbReference type="SAM" id="Phobius"/>
    </source>
</evidence>
<sequence length="44" mass="4950">MIVGKMMFAGGLAGVICCMVALLVLPRIFEKQRKKLLEKLEEEI</sequence>
<accession>A5ZWA5</accession>
<protein>
    <submittedName>
        <fullName evidence="2">Uncharacterized protein</fullName>
    </submittedName>
</protein>
<proteinExistence type="predicted"/>
<organism evidence="2 3">
    <name type="scientific">Blautia obeum ATCC 29174</name>
    <dbReference type="NCBI Taxonomy" id="411459"/>
    <lineage>
        <taxon>Bacteria</taxon>
        <taxon>Bacillati</taxon>
        <taxon>Bacillota</taxon>
        <taxon>Clostridia</taxon>
        <taxon>Lachnospirales</taxon>
        <taxon>Lachnospiraceae</taxon>
        <taxon>Blautia</taxon>
    </lineage>
</organism>
<dbReference type="Proteomes" id="UP000006002">
    <property type="component" value="Unassembled WGS sequence"/>
</dbReference>
<reference evidence="2 3" key="2">
    <citation type="submission" date="2007-04" db="EMBL/GenBank/DDBJ databases">
        <title>Draft genome sequence of Ruminococcus obeum (ATCC 29174).</title>
        <authorList>
            <person name="Sudarsanam P."/>
            <person name="Ley R."/>
            <person name="Guruge J."/>
            <person name="Turnbaugh P.J."/>
            <person name="Mahowald M."/>
            <person name="Liep D."/>
            <person name="Gordon J."/>
        </authorList>
    </citation>
    <scope>NUCLEOTIDE SEQUENCE [LARGE SCALE GENOMIC DNA]</scope>
    <source>
        <strain evidence="2 3">ATCC 29174</strain>
    </source>
</reference>
<reference evidence="2 3" key="1">
    <citation type="submission" date="2007-03" db="EMBL/GenBank/DDBJ databases">
        <authorList>
            <person name="Fulton L."/>
            <person name="Clifton S."/>
            <person name="Fulton B."/>
            <person name="Xu J."/>
            <person name="Minx P."/>
            <person name="Pepin K.H."/>
            <person name="Johnson M."/>
            <person name="Thiruvilangam P."/>
            <person name="Bhonagiri V."/>
            <person name="Nash W.E."/>
            <person name="Mardis E.R."/>
            <person name="Wilson R.K."/>
        </authorList>
    </citation>
    <scope>NUCLEOTIDE SEQUENCE [LARGE SCALE GENOMIC DNA]</scope>
    <source>
        <strain evidence="2 3">ATCC 29174</strain>
    </source>
</reference>
<dbReference type="AlphaFoldDB" id="A5ZWA5"/>
<comment type="caution">
    <text evidence="2">The sequence shown here is derived from an EMBL/GenBank/DDBJ whole genome shotgun (WGS) entry which is preliminary data.</text>
</comment>
<keyword evidence="1" id="KW-0812">Transmembrane</keyword>
<keyword evidence="1" id="KW-0472">Membrane</keyword>
<keyword evidence="1" id="KW-1133">Transmembrane helix</keyword>
<feature type="transmembrane region" description="Helical" evidence="1">
    <location>
        <begin position="6"/>
        <end position="25"/>
    </location>
</feature>
<dbReference type="GeneID" id="79803119"/>
<dbReference type="EMBL" id="AAVO02000019">
    <property type="protein sequence ID" value="EDM86059.1"/>
    <property type="molecule type" value="Genomic_DNA"/>
</dbReference>
<evidence type="ECO:0000313" key="2">
    <source>
        <dbReference type="EMBL" id="EDM86059.1"/>
    </source>
</evidence>
<evidence type="ECO:0000313" key="3">
    <source>
        <dbReference type="Proteomes" id="UP000006002"/>
    </source>
</evidence>